<feature type="transmembrane region" description="Helical" evidence="1">
    <location>
        <begin position="20"/>
        <end position="43"/>
    </location>
</feature>
<keyword evidence="1" id="KW-0812">Transmembrane</keyword>
<evidence type="ECO:0000256" key="1">
    <source>
        <dbReference type="SAM" id="Phobius"/>
    </source>
</evidence>
<dbReference type="KEGG" id="ptrh:RsTaC01_0421"/>
<feature type="transmembrane region" description="Helical" evidence="1">
    <location>
        <begin position="86"/>
        <end position="112"/>
    </location>
</feature>
<name>A0AA48HW99_9FIRM</name>
<evidence type="ECO:0000313" key="2">
    <source>
        <dbReference type="EMBL" id="BED92611.1"/>
    </source>
</evidence>
<accession>A0AA48HW99</accession>
<proteinExistence type="predicted"/>
<gene>
    <name evidence="2" type="ORF">RsTaC01_0421</name>
</gene>
<sequence length="175" mass="19170">MVLIHLLVGFLLSKISEEALVLIVPSVPGAISAVALGSGIYQIASKNASSKTGSIVSLTTGILATASSLVWGYFTYDNLFNFKSKIQYVFACSVAPVAVLTSGLTLIGRVVFIRLPPVQKQKHSVIYLLLSKIKNNYKKIYHNDRSFINIKLNVQNFSTRVIFTLSEICSLNLMI</sequence>
<reference evidence="2" key="1">
    <citation type="journal article" date="2023" name="ISME J.">
        <title>Emergence of putative energy parasites within Clostridia revealed by genome analysis of a novel endosymbiotic clade.</title>
        <authorList>
            <person name="Takahashi K."/>
            <person name="Kuwahara H."/>
            <person name="Horikawa Y."/>
            <person name="Izawa K."/>
            <person name="Kato D."/>
            <person name="Inagaki T."/>
            <person name="Yuki M."/>
            <person name="Ohkuma M."/>
            <person name="Hongoh Y."/>
        </authorList>
    </citation>
    <scope>NUCLEOTIDE SEQUENCE</scope>
    <source>
        <strain evidence="2">RsTa-C01</strain>
    </source>
</reference>
<dbReference type="AlphaFoldDB" id="A0AA48HW99"/>
<dbReference type="EMBL" id="AP027925">
    <property type="protein sequence ID" value="BED92611.1"/>
    <property type="molecule type" value="Genomic_DNA"/>
</dbReference>
<feature type="transmembrane region" description="Helical" evidence="1">
    <location>
        <begin position="55"/>
        <end position="74"/>
    </location>
</feature>
<keyword evidence="1" id="KW-0472">Membrane</keyword>
<dbReference type="Proteomes" id="UP001335720">
    <property type="component" value="Chromosome"/>
</dbReference>
<keyword evidence="1" id="KW-1133">Transmembrane helix</keyword>
<protein>
    <submittedName>
        <fullName evidence="2">Uncharacterized protein</fullName>
    </submittedName>
</protein>
<organism evidence="2">
    <name type="scientific">Candidatus Paraimprobicoccus trichonymphae</name>
    <dbReference type="NCBI Taxonomy" id="3033793"/>
    <lineage>
        <taxon>Bacteria</taxon>
        <taxon>Bacillati</taxon>
        <taxon>Bacillota</taxon>
        <taxon>Clostridia</taxon>
        <taxon>Candidatus Paraimprobicoccus</taxon>
    </lineage>
</organism>